<name>C7QYM6_JONDD</name>
<proteinExistence type="predicted"/>
<dbReference type="HOGENOM" id="CLU_097806_1_2_11"/>
<dbReference type="EMBL" id="CP001706">
    <property type="protein sequence ID" value="ACV07873.1"/>
    <property type="molecule type" value="Genomic_DNA"/>
</dbReference>
<evidence type="ECO:0000259" key="1">
    <source>
        <dbReference type="Pfam" id="PF09860"/>
    </source>
</evidence>
<dbReference type="eggNOG" id="COG3860">
    <property type="taxonomic scope" value="Bacteria"/>
</dbReference>
<organism evidence="2 3">
    <name type="scientific">Jonesia denitrificans (strain ATCC 14870 / DSM 20603 / BCRC 15368 / CIP 55.134 / JCM 11481 / NBRC 15587 / NCTC 10816 / Prevot 55134)</name>
    <name type="common">Listeria denitrificans</name>
    <dbReference type="NCBI Taxonomy" id="471856"/>
    <lineage>
        <taxon>Bacteria</taxon>
        <taxon>Bacillati</taxon>
        <taxon>Actinomycetota</taxon>
        <taxon>Actinomycetes</taxon>
        <taxon>Micrococcales</taxon>
        <taxon>Jonesiaceae</taxon>
        <taxon>Jonesia</taxon>
    </lineage>
</organism>
<accession>C7QYM6</accession>
<dbReference type="RefSeq" id="WP_015770502.1">
    <property type="nucleotide sequence ID" value="NC_013174.1"/>
</dbReference>
<dbReference type="Proteomes" id="UP000000628">
    <property type="component" value="Chromosome"/>
</dbReference>
<dbReference type="InterPro" id="IPR018656">
    <property type="entry name" value="DUF2087"/>
</dbReference>
<protein>
    <recommendedName>
        <fullName evidence="1">DUF2087 domain-containing protein</fullName>
    </recommendedName>
</protein>
<keyword evidence="3" id="KW-1185">Reference proteome</keyword>
<evidence type="ECO:0000313" key="3">
    <source>
        <dbReference type="Proteomes" id="UP000000628"/>
    </source>
</evidence>
<feature type="domain" description="DUF2087" evidence="1">
    <location>
        <begin position="97"/>
        <end position="166"/>
    </location>
</feature>
<dbReference type="AlphaFoldDB" id="C7QYM6"/>
<dbReference type="Pfam" id="PF09860">
    <property type="entry name" value="DUF2087"/>
    <property type="match status" value="1"/>
</dbReference>
<gene>
    <name evidence="2" type="ordered locus">Jden_0199</name>
</gene>
<dbReference type="KEGG" id="jde:Jden_0199"/>
<sequence>MSAPPISWQRLLSALVDDAKRSLYARAVAAAQAGTPLVVADLSKTDRRHAKTLADAGLIRITNEGALIDDPAQLKALLASGTSEKPQGPERFFTNGRLERTPSRLDDHRDVMKHLSTLVLNPGEQKSEKELMDELKKLASDPVGRRRELVEFGFVQRTRDGALYWLP</sequence>
<evidence type="ECO:0000313" key="2">
    <source>
        <dbReference type="EMBL" id="ACV07873.1"/>
    </source>
</evidence>
<reference evidence="2 3" key="1">
    <citation type="journal article" date="2009" name="Stand. Genomic Sci.">
        <title>Complete genome sequence of Jonesia denitrificans type strain (Prevot 55134).</title>
        <authorList>
            <person name="Pukall R."/>
            <person name="Gehrich-Schroter G."/>
            <person name="Lapidus A."/>
            <person name="Nolan M."/>
            <person name="Glavina Del Rio T."/>
            <person name="Lucas S."/>
            <person name="Chen F."/>
            <person name="Tice H."/>
            <person name="Pitluck S."/>
            <person name="Cheng J.F."/>
            <person name="Copeland A."/>
            <person name="Saunders E."/>
            <person name="Brettin T."/>
            <person name="Detter J.C."/>
            <person name="Bruce D."/>
            <person name="Goodwin L."/>
            <person name="Pati A."/>
            <person name="Ivanova N."/>
            <person name="Mavromatis K."/>
            <person name="Ovchinnikova G."/>
            <person name="Chen A."/>
            <person name="Palaniappan K."/>
            <person name="Land M."/>
            <person name="Hauser L."/>
            <person name="Chang Y.J."/>
            <person name="Jeffries C.D."/>
            <person name="Chain P."/>
            <person name="Goker M."/>
            <person name="Bristow J."/>
            <person name="Eisen J.A."/>
            <person name="Markowitz V."/>
            <person name="Hugenholtz P."/>
            <person name="Kyrpides N.C."/>
            <person name="Klenk H.P."/>
            <person name="Han C."/>
        </authorList>
    </citation>
    <scope>NUCLEOTIDE SEQUENCE [LARGE SCALE GENOMIC DNA]</scope>
    <source>
        <strain evidence="3">ATCC 14870 / DSM 20603 / BCRC 15368 / CIP 55.134 / JCM 11481 / NBRC 15587 / NCTC 10816 / Prevot 55134</strain>
    </source>
</reference>